<keyword evidence="4" id="KW-0479">Metal-binding</keyword>
<dbReference type="PANTHER" id="PTHR12001:SF85">
    <property type="entry name" value="SHORT CHAIN ISOPRENYL DIPHOSPHATE SYNTHASE"/>
    <property type="match status" value="1"/>
</dbReference>
<dbReference type="GO" id="GO:0046872">
    <property type="term" value="F:metal ion binding"/>
    <property type="evidence" value="ECO:0007669"/>
    <property type="project" value="UniProtKB-KW"/>
</dbReference>
<dbReference type="InterPro" id="IPR000092">
    <property type="entry name" value="Polyprenyl_synt"/>
</dbReference>
<dbReference type="SUPFAM" id="SSF48576">
    <property type="entry name" value="Terpenoid synthases"/>
    <property type="match status" value="1"/>
</dbReference>
<dbReference type="SFLD" id="SFLDG01017">
    <property type="entry name" value="Polyprenyl_Transferase_Like"/>
    <property type="match status" value="1"/>
</dbReference>
<dbReference type="RefSeq" id="WP_134508479.1">
    <property type="nucleotide sequence ID" value="NZ_SOFM01000023.1"/>
</dbReference>
<name>A0A4R8WBG1_9MICO</name>
<evidence type="ECO:0000256" key="4">
    <source>
        <dbReference type="ARBA" id="ARBA00022723"/>
    </source>
</evidence>
<proteinExistence type="inferred from homology"/>
<evidence type="ECO:0000256" key="6">
    <source>
        <dbReference type="RuleBase" id="RU004466"/>
    </source>
</evidence>
<dbReference type="Proteomes" id="UP000297643">
    <property type="component" value="Unassembled WGS sequence"/>
</dbReference>
<dbReference type="GO" id="GO:0004659">
    <property type="term" value="F:prenyltransferase activity"/>
    <property type="evidence" value="ECO:0007669"/>
    <property type="project" value="InterPro"/>
</dbReference>
<gene>
    <name evidence="7" type="ORF">E3O32_08370</name>
</gene>
<dbReference type="CDD" id="cd00685">
    <property type="entry name" value="Trans_IPPS_HT"/>
    <property type="match status" value="1"/>
</dbReference>
<dbReference type="Gene3D" id="1.10.600.10">
    <property type="entry name" value="Farnesyl Diphosphate Synthase"/>
    <property type="match status" value="1"/>
</dbReference>
<comment type="similarity">
    <text evidence="2 6">Belongs to the FPP/GGPP synthase family.</text>
</comment>
<reference evidence="7 8" key="1">
    <citation type="submission" date="2019-03" db="EMBL/GenBank/DDBJ databases">
        <title>Genomics of glacier-inhabiting Cryobacterium strains.</title>
        <authorList>
            <person name="Liu Q."/>
            <person name="Xin Y.-H."/>
        </authorList>
    </citation>
    <scope>NUCLEOTIDE SEQUENCE [LARGE SCALE GENOMIC DNA]</scope>
    <source>
        <strain evidence="7 8">RHLT2-21</strain>
    </source>
</reference>
<dbReference type="SFLD" id="SFLDS00005">
    <property type="entry name" value="Isoprenoid_Synthase_Type_I"/>
    <property type="match status" value="1"/>
</dbReference>
<evidence type="ECO:0000313" key="7">
    <source>
        <dbReference type="EMBL" id="TFC04161.1"/>
    </source>
</evidence>
<organism evidence="7 8">
    <name type="scientific">Cryobacterium mannosilyticum</name>
    <dbReference type="NCBI Taxonomy" id="1259190"/>
    <lineage>
        <taxon>Bacteria</taxon>
        <taxon>Bacillati</taxon>
        <taxon>Actinomycetota</taxon>
        <taxon>Actinomycetes</taxon>
        <taxon>Micrococcales</taxon>
        <taxon>Microbacteriaceae</taxon>
        <taxon>Cryobacterium</taxon>
    </lineage>
</organism>
<keyword evidence="5" id="KW-0460">Magnesium</keyword>
<comment type="caution">
    <text evidence="7">The sequence shown here is derived from an EMBL/GenBank/DDBJ whole genome shotgun (WGS) entry which is preliminary data.</text>
</comment>
<keyword evidence="8" id="KW-1185">Reference proteome</keyword>
<dbReference type="Pfam" id="PF00348">
    <property type="entry name" value="polyprenyl_synt"/>
    <property type="match status" value="1"/>
</dbReference>
<evidence type="ECO:0000256" key="5">
    <source>
        <dbReference type="ARBA" id="ARBA00022842"/>
    </source>
</evidence>
<dbReference type="GO" id="GO:0008299">
    <property type="term" value="P:isoprenoid biosynthetic process"/>
    <property type="evidence" value="ECO:0007669"/>
    <property type="project" value="InterPro"/>
</dbReference>
<protein>
    <submittedName>
        <fullName evidence="7">Polyprenyl synthetase family protein</fullName>
    </submittedName>
</protein>
<evidence type="ECO:0000256" key="2">
    <source>
        <dbReference type="ARBA" id="ARBA00006706"/>
    </source>
</evidence>
<dbReference type="InterPro" id="IPR008949">
    <property type="entry name" value="Isoprenoid_synthase_dom_sf"/>
</dbReference>
<dbReference type="EMBL" id="SOFM01000023">
    <property type="protein sequence ID" value="TFC04161.1"/>
    <property type="molecule type" value="Genomic_DNA"/>
</dbReference>
<comment type="cofactor">
    <cofactor evidence="1">
        <name>Mg(2+)</name>
        <dbReference type="ChEBI" id="CHEBI:18420"/>
    </cofactor>
</comment>
<keyword evidence="3 6" id="KW-0808">Transferase</keyword>
<dbReference type="PROSITE" id="PS00723">
    <property type="entry name" value="POLYPRENYL_SYNTHASE_1"/>
    <property type="match status" value="1"/>
</dbReference>
<evidence type="ECO:0000256" key="1">
    <source>
        <dbReference type="ARBA" id="ARBA00001946"/>
    </source>
</evidence>
<accession>A0A4R8WBG1</accession>
<dbReference type="AlphaFoldDB" id="A0A4R8WBG1"/>
<evidence type="ECO:0000256" key="3">
    <source>
        <dbReference type="ARBA" id="ARBA00022679"/>
    </source>
</evidence>
<dbReference type="InterPro" id="IPR033749">
    <property type="entry name" value="Polyprenyl_synt_CS"/>
</dbReference>
<dbReference type="PROSITE" id="PS00444">
    <property type="entry name" value="POLYPRENYL_SYNTHASE_2"/>
    <property type="match status" value="1"/>
</dbReference>
<dbReference type="PANTHER" id="PTHR12001">
    <property type="entry name" value="GERANYLGERANYL PYROPHOSPHATE SYNTHASE"/>
    <property type="match status" value="1"/>
</dbReference>
<sequence length="372" mass="39981">MAESNQLVELVHSRIDEFIETRQPIVTTISPDLTPLVDFSRQFLSGGKRFRALFCYWGWKSVEGARSPAEPAAAEDPLARLFPVVAVAAALEIFHAAALVHDDIIDKSDTRRGKASAHRLFEAMHASSGWAGSREDFGQAAAILLGDLLLGWSDELLDEGLAGVARASAQAARAEFNRMRTEVTAGQYLDILEERAWLTQPESELLDRAMRVIVFKSAKYSVQAPLVIGAAVAGAGVEHLDALRAFGLPLGIAYQLRDDLLGVYGDASVTGKPSGDDLREGKRTVLVALARQALAEDDRNLLDTLLGDPGLTAEQITGLQRLILDSGAVLRVEDLIQSHVAEALAALAGSPIGAEITAQLGILAETVTRRVF</sequence>
<evidence type="ECO:0000313" key="8">
    <source>
        <dbReference type="Proteomes" id="UP000297643"/>
    </source>
</evidence>